<feature type="compositionally biased region" description="Low complexity" evidence="16">
    <location>
        <begin position="740"/>
        <end position="750"/>
    </location>
</feature>
<dbReference type="SUPFAM" id="SSF51294">
    <property type="entry name" value="Hedgehog/intein (Hint) domain"/>
    <property type="match status" value="1"/>
</dbReference>
<dbReference type="InterPro" id="IPR020587">
    <property type="entry name" value="RecA_monomer-monomer_interface"/>
</dbReference>
<feature type="region of interest" description="Disordered" evidence="16">
    <location>
        <begin position="700"/>
        <end position="750"/>
    </location>
</feature>
<dbReference type="HAMAP" id="MF_00268">
    <property type="entry name" value="RecA"/>
    <property type="match status" value="1"/>
</dbReference>
<evidence type="ECO:0000256" key="16">
    <source>
        <dbReference type="SAM" id="MobiDB-lite"/>
    </source>
</evidence>
<dbReference type="SUPFAM" id="SSF52540">
    <property type="entry name" value="P-loop containing nucleoside triphosphate hydrolases"/>
    <property type="match status" value="2"/>
</dbReference>
<evidence type="ECO:0000256" key="2">
    <source>
        <dbReference type="ARBA" id="ARBA00009391"/>
    </source>
</evidence>
<feature type="domain" description="RecA family profile 2" evidence="18">
    <location>
        <begin position="575"/>
        <end position="649"/>
    </location>
</feature>
<dbReference type="NCBIfam" id="TIGR02012">
    <property type="entry name" value="tigrfam_recA"/>
    <property type="match status" value="1"/>
</dbReference>
<evidence type="ECO:0000256" key="1">
    <source>
        <dbReference type="ARBA" id="ARBA00004496"/>
    </source>
</evidence>
<dbReference type="PROSITE" id="PS50817">
    <property type="entry name" value="INTEIN_N_TER"/>
    <property type="match status" value="1"/>
</dbReference>
<evidence type="ECO:0000256" key="4">
    <source>
        <dbReference type="ARBA" id="ARBA00022490"/>
    </source>
</evidence>
<dbReference type="PROSITE" id="PS50162">
    <property type="entry name" value="RECA_2"/>
    <property type="match status" value="1"/>
</dbReference>
<evidence type="ECO:0000256" key="13">
    <source>
        <dbReference type="ARBA" id="ARBA00033319"/>
    </source>
</evidence>
<dbReference type="Proteomes" id="UP001055940">
    <property type="component" value="Chromosome"/>
</dbReference>
<evidence type="ECO:0000259" key="17">
    <source>
        <dbReference type="PROSITE" id="PS50162"/>
    </source>
</evidence>
<proteinExistence type="inferred from homology"/>
<evidence type="ECO:0000259" key="18">
    <source>
        <dbReference type="PROSITE" id="PS50163"/>
    </source>
</evidence>
<dbReference type="NCBIfam" id="TIGR01443">
    <property type="entry name" value="intein_Cterm"/>
    <property type="match status" value="1"/>
</dbReference>
<keyword evidence="7 14" id="KW-0067">ATP-binding</keyword>
<gene>
    <name evidence="14 19" type="primary">recA</name>
    <name evidence="19" type="ORF">NE857_10400</name>
</gene>
<evidence type="ECO:0000313" key="19">
    <source>
        <dbReference type="EMBL" id="USY21978.1"/>
    </source>
</evidence>
<dbReference type="Pfam" id="PF00154">
    <property type="entry name" value="RecA_N"/>
    <property type="match status" value="2"/>
</dbReference>
<name>A0ABY5DEU1_9ACTN</name>
<evidence type="ECO:0000256" key="15">
    <source>
        <dbReference type="RuleBase" id="RU000526"/>
    </source>
</evidence>
<evidence type="ECO:0000256" key="9">
    <source>
        <dbReference type="ARBA" id="ARBA00023125"/>
    </source>
</evidence>
<dbReference type="SMART" id="SM00306">
    <property type="entry name" value="HintN"/>
    <property type="match status" value="1"/>
</dbReference>
<dbReference type="CDD" id="cd00081">
    <property type="entry name" value="Hint"/>
    <property type="match status" value="1"/>
</dbReference>
<dbReference type="PROSITE" id="PS00321">
    <property type="entry name" value="RECA_1"/>
    <property type="match status" value="1"/>
</dbReference>
<keyword evidence="14 15" id="KW-0234">DNA repair</keyword>
<comment type="similarity">
    <text evidence="2 14">Belongs to the RecA family.</text>
</comment>
<feature type="compositionally biased region" description="Basic and acidic residues" evidence="16">
    <location>
        <begin position="717"/>
        <end position="733"/>
    </location>
</feature>
<dbReference type="CDD" id="cd00983">
    <property type="entry name" value="RecA"/>
    <property type="match status" value="1"/>
</dbReference>
<dbReference type="Gene3D" id="3.40.50.300">
    <property type="entry name" value="P-loop containing nucleotide triphosphate hydrolases"/>
    <property type="match status" value="2"/>
</dbReference>
<comment type="function">
    <text evidence="12 14">Can catalyze the hydrolysis of ATP in the presence of single-stranded DNA, the ATP-dependent uptake of single-stranded DNA by duplex DNA, and the ATP-dependent hybridization of homologous single-stranded DNAs. It interacts with LexA causing its activation and leading to its autocatalytic cleavage.</text>
</comment>
<keyword evidence="8" id="KW-0651">Protein splicing</keyword>
<keyword evidence="10 14" id="KW-0233">DNA recombination</keyword>
<evidence type="ECO:0000256" key="6">
    <source>
        <dbReference type="ARBA" id="ARBA00022813"/>
    </source>
</evidence>
<dbReference type="Pfam" id="PF03161">
    <property type="entry name" value="LAGLIDADG_2"/>
    <property type="match status" value="1"/>
</dbReference>
<keyword evidence="5 14" id="KW-0547">Nucleotide-binding</keyword>
<keyword evidence="11 14" id="KW-0742">SOS response</keyword>
<evidence type="ECO:0000256" key="5">
    <source>
        <dbReference type="ARBA" id="ARBA00022741"/>
    </source>
</evidence>
<sequence length="750" mass="81457">MKKKTSTQQGNPVAAAGQDKALETALAQIERQFGKGSIIRLGDDERPPIEAIPTGAIALDVALGIGGLPKGRVVEVYGPESSGKTTVALHAVASAQKMGGIAAFVDAEHALDPEYAKKIGVDTDNLLLSQPDTGEQALEIVDMLIRSGAVSIIVIDSVAALVPRAEIEGEMGDSHVGLQARLMSQALRKIAGALHTTGTTAIFINQLREKVGVMFGCMNYSTRVTLADGTQEKIGKIVNQKMDVEVLSYDPERDEVVPRRVVNWFDNGVADHFLQFTVARSGKNGRSQFAATPNHLVRTPGGWREAGELLPGDRVLTAQTHYLNEQQRQVVFGSLMGDGNLSPNTSGRDGTRFRMGHGAAQADYLDWKVSLLGNIGCSRTSNDKEAVFADFTPLPELAELREAVYFGDGKKHLSWEYIKALTPMALAVWYMDDGCFTVRSKGVQARTEGGSGRIEICVEAMSPGTRDRLVDYLRDTHDLDVKLVARGSARKYFIQFTTAASAQFQKLVAPYVHESMAYKLLPRYQGQCQVAPELSEPVERLVASEILDIQVKPETRSMHKFDIEVEGNHNYFVDGVMVHNSPETTTGGKALKFYASVRLDVRRIETLKDGTDAVGNRTRVKVVKNKVAPPFKQAEFDILYGVGVSREGSLIDLGVEHAIVRKSGAWYTYDGTQLGQGKENARNFLRENVDVAKEIEKKIKEKLGIPGSGDDSASAPAKDEAKADPAKPEEAKAPAKRPAAKTTKAAAPDA</sequence>
<dbReference type="InterPro" id="IPR027417">
    <property type="entry name" value="P-loop_NTPase"/>
</dbReference>
<dbReference type="EMBL" id="CP099837">
    <property type="protein sequence ID" value="USY21978.1"/>
    <property type="molecule type" value="Genomic_DNA"/>
</dbReference>
<dbReference type="InterPro" id="IPR049261">
    <property type="entry name" value="RecA-like_C"/>
</dbReference>
<keyword evidence="9 14" id="KW-0238">DNA-binding</keyword>
<dbReference type="PRINTS" id="PR00142">
    <property type="entry name" value="RECA"/>
</dbReference>
<dbReference type="SMART" id="SM00382">
    <property type="entry name" value="AAA"/>
    <property type="match status" value="1"/>
</dbReference>
<dbReference type="InterPro" id="IPR003586">
    <property type="entry name" value="Hint_dom_C"/>
</dbReference>
<organism evidence="19 20">
    <name type="scientific">Nocardiopsis exhalans</name>
    <dbReference type="NCBI Taxonomy" id="163604"/>
    <lineage>
        <taxon>Bacteria</taxon>
        <taxon>Bacillati</taxon>
        <taxon>Actinomycetota</taxon>
        <taxon>Actinomycetes</taxon>
        <taxon>Streptosporangiales</taxon>
        <taxon>Nocardiopsidaceae</taxon>
        <taxon>Nocardiopsis</taxon>
    </lineage>
</organism>
<evidence type="ECO:0000256" key="14">
    <source>
        <dbReference type="HAMAP-Rule" id="MF_00268"/>
    </source>
</evidence>
<dbReference type="PANTHER" id="PTHR45900">
    <property type="entry name" value="RECA"/>
    <property type="match status" value="1"/>
</dbReference>
<dbReference type="InterPro" id="IPR003587">
    <property type="entry name" value="Hint_dom_N"/>
</dbReference>
<dbReference type="Pfam" id="PF21096">
    <property type="entry name" value="RecA_C"/>
    <property type="match status" value="1"/>
</dbReference>
<dbReference type="InterPro" id="IPR036844">
    <property type="entry name" value="Hint_dom_sf"/>
</dbReference>
<keyword evidence="14" id="KW-0227">DNA damage</keyword>
<comment type="subcellular location">
    <subcellularLocation>
        <location evidence="1 14">Cytoplasm</location>
    </subcellularLocation>
</comment>
<dbReference type="SMART" id="SM00305">
    <property type="entry name" value="HintC"/>
    <property type="match status" value="1"/>
</dbReference>
<keyword evidence="4 14" id="KW-0963">Cytoplasm</keyword>
<dbReference type="SUPFAM" id="SSF55608">
    <property type="entry name" value="Homing endonucleases"/>
    <property type="match status" value="1"/>
</dbReference>
<dbReference type="InterPro" id="IPR020588">
    <property type="entry name" value="RecA_ATP-bd"/>
</dbReference>
<protein>
    <recommendedName>
        <fullName evidence="3 14">Protein RecA</fullName>
    </recommendedName>
    <alternativeName>
        <fullName evidence="13 14">Recombinase A</fullName>
    </alternativeName>
</protein>
<evidence type="ECO:0000313" key="20">
    <source>
        <dbReference type="Proteomes" id="UP001055940"/>
    </source>
</evidence>
<dbReference type="InterPro" id="IPR006141">
    <property type="entry name" value="Intein_N"/>
</dbReference>
<evidence type="ECO:0000256" key="10">
    <source>
        <dbReference type="ARBA" id="ARBA00023172"/>
    </source>
</evidence>
<dbReference type="InterPro" id="IPR013765">
    <property type="entry name" value="DNA_recomb/repair_RecA"/>
</dbReference>
<evidence type="ECO:0000256" key="8">
    <source>
        <dbReference type="ARBA" id="ARBA00023000"/>
    </source>
</evidence>
<dbReference type="Gene3D" id="3.10.28.10">
    <property type="entry name" value="Homing endonucleases"/>
    <property type="match status" value="2"/>
</dbReference>
<feature type="domain" description="RecA family profile 1" evidence="17">
    <location>
        <begin position="48"/>
        <end position="207"/>
    </location>
</feature>
<dbReference type="InterPro" id="IPR030934">
    <property type="entry name" value="Intein_C"/>
</dbReference>
<evidence type="ECO:0000256" key="7">
    <source>
        <dbReference type="ARBA" id="ARBA00022840"/>
    </source>
</evidence>
<dbReference type="SUPFAM" id="SSF54752">
    <property type="entry name" value="RecA protein, C-terminal domain"/>
    <property type="match status" value="1"/>
</dbReference>
<dbReference type="InterPro" id="IPR027434">
    <property type="entry name" value="Homing_endonucl"/>
</dbReference>
<evidence type="ECO:0000256" key="3">
    <source>
        <dbReference type="ARBA" id="ARBA00015553"/>
    </source>
</evidence>
<dbReference type="InterPro" id="IPR004860">
    <property type="entry name" value="LAGLIDADG_dom"/>
</dbReference>
<dbReference type="InterPro" id="IPR023400">
    <property type="entry name" value="RecA_C_sf"/>
</dbReference>
<feature type="binding site" evidence="14">
    <location>
        <begin position="78"/>
        <end position="85"/>
    </location>
    <ligand>
        <name>ATP</name>
        <dbReference type="ChEBI" id="CHEBI:30616"/>
    </ligand>
</feature>
<dbReference type="PROSITE" id="PS50163">
    <property type="entry name" value="RECA_3"/>
    <property type="match status" value="1"/>
</dbReference>
<dbReference type="Gene3D" id="3.30.250.10">
    <property type="entry name" value="RecA protein, C-terminal domain"/>
    <property type="match status" value="1"/>
</dbReference>
<dbReference type="InterPro" id="IPR003593">
    <property type="entry name" value="AAA+_ATPase"/>
</dbReference>
<accession>A0ABY5DEU1</accession>
<evidence type="ECO:0000256" key="12">
    <source>
        <dbReference type="ARBA" id="ARBA00025580"/>
    </source>
</evidence>
<dbReference type="NCBIfam" id="TIGR01445">
    <property type="entry name" value="intein_Nterm"/>
    <property type="match status" value="1"/>
</dbReference>
<dbReference type="InterPro" id="IPR049428">
    <property type="entry name" value="RecA-like_N"/>
</dbReference>
<dbReference type="PROSITE" id="PS50818">
    <property type="entry name" value="INTEIN_C_TER"/>
    <property type="match status" value="1"/>
</dbReference>
<keyword evidence="6" id="KW-0068">Autocatalytic cleavage</keyword>
<keyword evidence="20" id="KW-1185">Reference proteome</keyword>
<evidence type="ECO:0000256" key="11">
    <source>
        <dbReference type="ARBA" id="ARBA00023236"/>
    </source>
</evidence>
<reference evidence="19" key="1">
    <citation type="submission" date="2022-06" db="EMBL/GenBank/DDBJ databases">
        <authorList>
            <person name="Ping M."/>
        </authorList>
    </citation>
    <scope>NUCLEOTIDE SEQUENCE</scope>
    <source>
        <strain evidence="19">JCM11759T</strain>
    </source>
</reference>
<dbReference type="InterPro" id="IPR020584">
    <property type="entry name" value="DNA_recomb/repair_RecA_CS"/>
</dbReference>
<dbReference type="PANTHER" id="PTHR45900:SF1">
    <property type="entry name" value="MITOCHONDRIAL DNA REPAIR PROTEIN RECA HOMOLOG-RELATED"/>
    <property type="match status" value="1"/>
</dbReference>